<protein>
    <submittedName>
        <fullName evidence="1">Phage gp6-like head-tail connector protein</fullName>
    </submittedName>
</protein>
<gene>
    <name evidence="1" type="ORF">CPZ25_007015</name>
</gene>
<dbReference type="InterPro" id="IPR021146">
    <property type="entry name" value="Phage_gp6-like_head-tail"/>
</dbReference>
<evidence type="ECO:0000313" key="2">
    <source>
        <dbReference type="Proteomes" id="UP000218387"/>
    </source>
</evidence>
<dbReference type="KEGG" id="emt:CPZ25_007015"/>
<dbReference type="Pfam" id="PF05135">
    <property type="entry name" value="Phage_connect_1"/>
    <property type="match status" value="1"/>
</dbReference>
<dbReference type="EMBL" id="CP029487">
    <property type="protein sequence ID" value="QCT71086.1"/>
    <property type="molecule type" value="Genomic_DNA"/>
</dbReference>
<dbReference type="RefSeq" id="WP_096920704.1">
    <property type="nucleotide sequence ID" value="NZ_CP029487.1"/>
</dbReference>
<evidence type="ECO:0000313" key="1">
    <source>
        <dbReference type="EMBL" id="QCT71086.1"/>
    </source>
</evidence>
<reference evidence="1 2" key="1">
    <citation type="submission" date="2018-05" db="EMBL/GenBank/DDBJ databases">
        <title>Genome comparison of Eubacterium sp.</title>
        <authorList>
            <person name="Feng Y."/>
            <person name="Sanchez-Andrea I."/>
            <person name="Stams A.J.M."/>
            <person name="De Vos W.M."/>
        </authorList>
    </citation>
    <scope>NUCLEOTIDE SEQUENCE [LARGE SCALE GENOMIC DNA]</scope>
    <source>
        <strain evidence="1 2">YI</strain>
    </source>
</reference>
<sequence length="125" mass="13840">MPEVEKNPYADLEEIKEYLGVKADKYTDKTLTNFALAAKNMIDGHCDYYKLTVGDPVSDIVKVVNKELVKAMLTVDVNKTSERVGEVSFSYNDNRFDAILAKLNYLPASRSEAGQAGLKASVCLI</sequence>
<dbReference type="AlphaFoldDB" id="A0A4V1GLV3"/>
<proteinExistence type="predicted"/>
<name>A0A4V1GLV3_EUBML</name>
<organism evidence="1 2">
    <name type="scientific">Eubacterium maltosivorans</name>
    <dbReference type="NCBI Taxonomy" id="2041044"/>
    <lineage>
        <taxon>Bacteria</taxon>
        <taxon>Bacillati</taxon>
        <taxon>Bacillota</taxon>
        <taxon>Clostridia</taxon>
        <taxon>Eubacteriales</taxon>
        <taxon>Eubacteriaceae</taxon>
        <taxon>Eubacterium</taxon>
    </lineage>
</organism>
<accession>A0A4V1GLV3</accession>
<keyword evidence="2" id="KW-1185">Reference proteome</keyword>
<dbReference type="Proteomes" id="UP000218387">
    <property type="component" value="Chromosome"/>
</dbReference>